<dbReference type="Proteomes" id="UP000190911">
    <property type="component" value="Chromosome I"/>
</dbReference>
<evidence type="ECO:0000256" key="2">
    <source>
        <dbReference type="ARBA" id="ARBA00022617"/>
    </source>
</evidence>
<organism evidence="9 10">
    <name type="scientific">Vreelandella subglaciescola</name>
    <dbReference type="NCBI Taxonomy" id="29571"/>
    <lineage>
        <taxon>Bacteria</taxon>
        <taxon>Pseudomonadati</taxon>
        <taxon>Pseudomonadota</taxon>
        <taxon>Gammaproteobacteria</taxon>
        <taxon>Oceanospirillales</taxon>
        <taxon>Halomonadaceae</taxon>
        <taxon>Vreelandella</taxon>
    </lineage>
</organism>
<dbReference type="GO" id="GO:0009055">
    <property type="term" value="F:electron transfer activity"/>
    <property type="evidence" value="ECO:0007669"/>
    <property type="project" value="InterPro"/>
</dbReference>
<dbReference type="AlphaFoldDB" id="A0A1M7EPR9"/>
<evidence type="ECO:0000256" key="8">
    <source>
        <dbReference type="SAM" id="SignalP"/>
    </source>
</evidence>
<keyword evidence="1" id="KW-0813">Transport</keyword>
<feature type="signal peptide" evidence="8">
    <location>
        <begin position="1"/>
        <end position="25"/>
    </location>
</feature>
<sequence>MRIIKASLSAVACAAMLAASVTASAVEPEDAIHYRQSALGVMGWHFGPMADMAKGDIEYDADAFARHAQNVGDIARMPWEGFVEGSYQDDGHGVETDALAKIADNPDDFEKKQKALIDEAQTLAEVAQEGDFKMARAQLSKVGKTCKSCHDDYRAE</sequence>
<dbReference type="InterPro" id="IPR002321">
    <property type="entry name" value="Cyt_c_II"/>
</dbReference>
<dbReference type="PROSITE" id="PS51009">
    <property type="entry name" value="CYTCII"/>
    <property type="match status" value="1"/>
</dbReference>
<dbReference type="Pfam" id="PF01322">
    <property type="entry name" value="Cytochrom_C_2"/>
    <property type="match status" value="1"/>
</dbReference>
<gene>
    <name evidence="9" type="ORF">SAMN05878437_0354</name>
</gene>
<dbReference type="OrthoDB" id="5520910at2"/>
<feature type="binding site" description="covalent" evidence="7">
    <location>
        <position position="149"/>
    </location>
    <ligand>
        <name>heme c</name>
        <dbReference type="ChEBI" id="CHEBI:61717"/>
    </ligand>
</feature>
<feature type="binding site" description="axial binding residue" evidence="6">
    <location>
        <position position="150"/>
    </location>
    <ligand>
        <name>heme c</name>
        <dbReference type="ChEBI" id="CHEBI:61717"/>
    </ligand>
    <ligandPart>
        <name>Fe</name>
        <dbReference type="ChEBI" id="CHEBI:18248"/>
    </ligandPart>
</feature>
<evidence type="ECO:0000256" key="4">
    <source>
        <dbReference type="ARBA" id="ARBA00022982"/>
    </source>
</evidence>
<keyword evidence="4" id="KW-0249">Electron transport</keyword>
<feature type="chain" id="PRO_5012884280" evidence="8">
    <location>
        <begin position="26"/>
        <end position="156"/>
    </location>
</feature>
<dbReference type="STRING" id="29571.SAMN05878437_0354"/>
<dbReference type="SUPFAM" id="SSF47175">
    <property type="entry name" value="Cytochromes"/>
    <property type="match status" value="1"/>
</dbReference>
<dbReference type="GO" id="GO:0020037">
    <property type="term" value="F:heme binding"/>
    <property type="evidence" value="ECO:0007669"/>
    <property type="project" value="InterPro"/>
</dbReference>
<dbReference type="InterPro" id="IPR010980">
    <property type="entry name" value="Cyt_c/b562"/>
</dbReference>
<evidence type="ECO:0000256" key="3">
    <source>
        <dbReference type="ARBA" id="ARBA00022723"/>
    </source>
</evidence>
<comment type="PTM">
    <text evidence="7">Binds 1 heme group per subunit.</text>
</comment>
<keyword evidence="3 6" id="KW-0479">Metal-binding</keyword>
<evidence type="ECO:0000256" key="1">
    <source>
        <dbReference type="ARBA" id="ARBA00022448"/>
    </source>
</evidence>
<keyword evidence="2 7" id="KW-0349">Heme</keyword>
<dbReference type="EMBL" id="LT670847">
    <property type="protein sequence ID" value="SHL93700.1"/>
    <property type="molecule type" value="Genomic_DNA"/>
</dbReference>
<dbReference type="GO" id="GO:0005506">
    <property type="term" value="F:iron ion binding"/>
    <property type="evidence" value="ECO:0007669"/>
    <property type="project" value="InterPro"/>
</dbReference>
<evidence type="ECO:0000256" key="6">
    <source>
        <dbReference type="PIRSR" id="PIRSR000027-1"/>
    </source>
</evidence>
<dbReference type="PIRSF" id="PIRSF000027">
    <property type="entry name" value="Cytc_c_prime"/>
    <property type="match status" value="1"/>
</dbReference>
<keyword evidence="5 6" id="KW-0408">Iron</keyword>
<accession>A0A1M7EPR9</accession>
<dbReference type="RefSeq" id="WP_079550794.1">
    <property type="nucleotide sequence ID" value="NZ_LT670847.1"/>
</dbReference>
<dbReference type="InterPro" id="IPR015984">
    <property type="entry name" value="Cyt_c_prime_subgr"/>
</dbReference>
<feature type="binding site" description="covalent" evidence="7">
    <location>
        <position position="146"/>
    </location>
    <ligand>
        <name>heme c</name>
        <dbReference type="ChEBI" id="CHEBI:61717"/>
    </ligand>
</feature>
<evidence type="ECO:0000256" key="7">
    <source>
        <dbReference type="PIRSR" id="PIRSR000027-2"/>
    </source>
</evidence>
<keyword evidence="10" id="KW-1185">Reference proteome</keyword>
<reference evidence="9 10" key="1">
    <citation type="submission" date="2016-11" db="EMBL/GenBank/DDBJ databases">
        <authorList>
            <person name="Jaros S."/>
            <person name="Januszkiewicz K."/>
            <person name="Wedrychowicz H."/>
        </authorList>
    </citation>
    <scope>NUCLEOTIDE SEQUENCE [LARGE SCALE GENOMIC DNA]</scope>
    <source>
        <strain evidence="9 10">ACAM 12</strain>
    </source>
</reference>
<proteinExistence type="predicted"/>
<dbReference type="InterPro" id="IPR012127">
    <property type="entry name" value="Cyt_c_prime"/>
</dbReference>
<protein>
    <submittedName>
        <fullName evidence="9">Cytochrome c556</fullName>
    </submittedName>
</protein>
<evidence type="ECO:0000313" key="10">
    <source>
        <dbReference type="Proteomes" id="UP000190911"/>
    </source>
</evidence>
<evidence type="ECO:0000256" key="5">
    <source>
        <dbReference type="ARBA" id="ARBA00023004"/>
    </source>
</evidence>
<evidence type="ECO:0000313" key="9">
    <source>
        <dbReference type="EMBL" id="SHL93700.1"/>
    </source>
</evidence>
<name>A0A1M7EPR9_9GAMM</name>
<keyword evidence="8" id="KW-0732">Signal</keyword>
<dbReference type="GO" id="GO:0042597">
    <property type="term" value="C:periplasmic space"/>
    <property type="evidence" value="ECO:0007669"/>
    <property type="project" value="InterPro"/>
</dbReference>
<dbReference type="GO" id="GO:0022900">
    <property type="term" value="P:electron transport chain"/>
    <property type="evidence" value="ECO:0007669"/>
    <property type="project" value="InterPro"/>
</dbReference>
<dbReference type="Gene3D" id="1.20.120.10">
    <property type="entry name" value="Cytochrome c/b562"/>
    <property type="match status" value="1"/>
</dbReference>
<dbReference type="PRINTS" id="PR00608">
    <property type="entry name" value="CYTCHROMECII"/>
</dbReference>
<dbReference type="InParanoid" id="A0A1M7EPR9"/>